<feature type="compositionally biased region" description="Low complexity" evidence="1">
    <location>
        <begin position="47"/>
        <end position="58"/>
    </location>
</feature>
<feature type="region of interest" description="Disordered" evidence="1">
    <location>
        <begin position="47"/>
        <end position="75"/>
    </location>
</feature>
<evidence type="ECO:0000313" key="3">
    <source>
        <dbReference type="Proteomes" id="UP000727993"/>
    </source>
</evidence>
<accession>A0A936NBX6</accession>
<proteinExistence type="predicted"/>
<comment type="caution">
    <text evidence="2">The sequence shown here is derived from an EMBL/GenBank/DDBJ whole genome shotgun (WGS) entry which is preliminary data.</text>
</comment>
<reference evidence="2 3" key="1">
    <citation type="submission" date="2020-10" db="EMBL/GenBank/DDBJ databases">
        <title>Connecting structure to function with the recovery of over 1000 high-quality activated sludge metagenome-assembled genomes encoding full-length rRNA genes using long-read sequencing.</title>
        <authorList>
            <person name="Singleton C.M."/>
            <person name="Petriglieri F."/>
            <person name="Kristensen J.M."/>
            <person name="Kirkegaard R.H."/>
            <person name="Michaelsen T.Y."/>
            <person name="Andersen M.H."/>
            <person name="Karst S.M."/>
            <person name="Dueholm M.S."/>
            <person name="Nielsen P.H."/>
            <person name="Albertsen M."/>
        </authorList>
    </citation>
    <scope>NUCLEOTIDE SEQUENCE [LARGE SCALE GENOMIC DNA]</scope>
    <source>
        <strain evidence="2">Lyne_18-Q3-R50-59_MAXAC.006</strain>
    </source>
</reference>
<protein>
    <submittedName>
        <fullName evidence="2">Uncharacterized protein</fullName>
    </submittedName>
</protein>
<dbReference type="EMBL" id="JADJZA010000006">
    <property type="protein sequence ID" value="MBK9297145.1"/>
    <property type="molecule type" value="Genomic_DNA"/>
</dbReference>
<organism evidence="2 3">
    <name type="scientific">Candidatus Neomicrothrix subdominans</name>
    <dbReference type="NCBI Taxonomy" id="2954438"/>
    <lineage>
        <taxon>Bacteria</taxon>
        <taxon>Bacillati</taxon>
        <taxon>Actinomycetota</taxon>
        <taxon>Acidimicrobiia</taxon>
        <taxon>Acidimicrobiales</taxon>
        <taxon>Microthrixaceae</taxon>
        <taxon>Candidatus Neomicrothrix</taxon>
    </lineage>
</organism>
<name>A0A936NBX6_9ACTN</name>
<evidence type="ECO:0000256" key="1">
    <source>
        <dbReference type="SAM" id="MobiDB-lite"/>
    </source>
</evidence>
<dbReference type="Proteomes" id="UP000727993">
    <property type="component" value="Unassembled WGS sequence"/>
</dbReference>
<sequence length="75" mass="8539">MILEVGNRPVIALIGDLPLVLRDLGRKRHLGDDVRLTEEALGRLGGFTRRLTTPGTPTHLRRPRPPLYTDRKFRT</sequence>
<evidence type="ECO:0000313" key="2">
    <source>
        <dbReference type="EMBL" id="MBK9297145.1"/>
    </source>
</evidence>
<dbReference type="AlphaFoldDB" id="A0A936NBX6"/>
<gene>
    <name evidence="2" type="ORF">IPN02_09985</name>
</gene>